<reference evidence="2 3" key="1">
    <citation type="submission" date="2014-09" db="EMBL/GenBank/DDBJ databases">
        <authorList>
            <person name="Grob C."/>
            <person name="Taubert M."/>
            <person name="Howat A.M."/>
            <person name="Burns O.J."/>
            <person name="Dixon J.L."/>
            <person name="Chen Y."/>
            <person name="Murrell J.C."/>
        </authorList>
    </citation>
    <scope>NUCLEOTIDE SEQUENCE [LARGE SCALE GENOMIC DNA]</scope>
    <source>
        <strain evidence="2">L4</strain>
    </source>
</reference>
<accession>A0A0A0BGN7</accession>
<feature type="signal peptide" evidence="1">
    <location>
        <begin position="1"/>
        <end position="19"/>
    </location>
</feature>
<dbReference type="EMBL" id="JRQD01000002">
    <property type="protein sequence ID" value="KGM07126.1"/>
    <property type="molecule type" value="Genomic_DNA"/>
</dbReference>
<evidence type="ECO:0000313" key="2">
    <source>
        <dbReference type="EMBL" id="KGM07126.1"/>
    </source>
</evidence>
<comment type="caution">
    <text evidence="2">The sequence shown here is derived from an EMBL/GenBank/DDBJ whole genome shotgun (WGS) entry which is preliminary data.</text>
</comment>
<dbReference type="Proteomes" id="UP000029999">
    <property type="component" value="Unassembled WGS sequence"/>
</dbReference>
<evidence type="ECO:0000313" key="3">
    <source>
        <dbReference type="Proteomes" id="UP000029999"/>
    </source>
</evidence>
<organism evidence="2 3">
    <name type="scientific">Methylophaga thiooxydans</name>
    <dbReference type="NCBI Taxonomy" id="392484"/>
    <lineage>
        <taxon>Bacteria</taxon>
        <taxon>Pseudomonadati</taxon>
        <taxon>Pseudomonadota</taxon>
        <taxon>Gammaproteobacteria</taxon>
        <taxon>Thiotrichales</taxon>
        <taxon>Piscirickettsiaceae</taxon>
        <taxon>Methylophaga</taxon>
    </lineage>
</organism>
<dbReference type="RefSeq" id="WP_036312206.1">
    <property type="nucleotide sequence ID" value="NZ_JRQD01000002.1"/>
</dbReference>
<protein>
    <submittedName>
        <fullName evidence="2">Uncharacterized protein</fullName>
    </submittedName>
</protein>
<name>A0A0A0BGN7_9GAMM</name>
<feature type="chain" id="PRO_5001967188" evidence="1">
    <location>
        <begin position="20"/>
        <end position="140"/>
    </location>
</feature>
<sequence length="140" mass="15396">MKKLLLLLPFIFAGQQALALSAQDETNYKQHYAEQVKPLVVKKLSAERPEMTAQAVKAEADFFVLKMAGCQLEGLSNLPDTYRDKAILPVANGEDVEATTRALNTQIKQDVDSGKLNKDKAMTMLQGAQQAVQVCLNSRS</sequence>
<evidence type="ECO:0000256" key="1">
    <source>
        <dbReference type="SAM" id="SignalP"/>
    </source>
</evidence>
<proteinExistence type="predicted"/>
<dbReference type="AlphaFoldDB" id="A0A0A0BGN7"/>
<keyword evidence="1" id="KW-0732">Signal</keyword>
<gene>
    <name evidence="2" type="ORF">LP43_0734</name>
</gene>